<dbReference type="EMBL" id="GG692431">
    <property type="protein sequence ID" value="EER38330.1"/>
    <property type="molecule type" value="Genomic_DNA"/>
</dbReference>
<proteinExistence type="predicted"/>
<reference evidence="2" key="1">
    <citation type="submission" date="2009-05" db="EMBL/GenBank/DDBJ databases">
        <title>The genome sequence of Ajellomyces capsulatus strain H143.</title>
        <authorList>
            <person name="Champion M."/>
            <person name="Cuomo C.A."/>
            <person name="Ma L.-J."/>
            <person name="Henn M.R."/>
            <person name="Sil A."/>
            <person name="Goldman B."/>
            <person name="Young S.K."/>
            <person name="Kodira C.D."/>
            <person name="Zeng Q."/>
            <person name="Koehrsen M."/>
            <person name="Alvarado L."/>
            <person name="Berlin A.M."/>
            <person name="Borenstein D."/>
            <person name="Chen Z."/>
            <person name="Engels R."/>
            <person name="Freedman E."/>
            <person name="Gellesch M."/>
            <person name="Goldberg J."/>
            <person name="Griggs A."/>
            <person name="Gujja S."/>
            <person name="Heiman D.I."/>
            <person name="Hepburn T.A."/>
            <person name="Howarth C."/>
            <person name="Jen D."/>
            <person name="Larson L."/>
            <person name="Lewis B."/>
            <person name="Mehta T."/>
            <person name="Park D."/>
            <person name="Pearson M."/>
            <person name="Roberts A."/>
            <person name="Saif S."/>
            <person name="Shea T.D."/>
            <person name="Shenoy N."/>
            <person name="Sisk P."/>
            <person name="Stolte C."/>
            <person name="Sykes S."/>
            <person name="Walk T."/>
            <person name="White J."/>
            <person name="Yandava C."/>
            <person name="Klein B."/>
            <person name="McEwen J.G."/>
            <person name="Puccia R."/>
            <person name="Goldman G.H."/>
            <person name="Felipe M.S."/>
            <person name="Nino-Vega G."/>
            <person name="San-Blas G."/>
            <person name="Taylor J.W."/>
            <person name="Mendoza L."/>
            <person name="Galagan J.E."/>
            <person name="Nusbaum C."/>
            <person name="Birren B.W."/>
        </authorList>
    </citation>
    <scope>NUCLEOTIDE SEQUENCE [LARGE SCALE GENOMIC DNA]</scope>
    <source>
        <strain evidence="2">H143</strain>
    </source>
</reference>
<organism evidence="1 2">
    <name type="scientific">Ajellomyces capsulatus (strain H143)</name>
    <name type="common">Darling's disease fungus</name>
    <name type="synonym">Histoplasma capsulatum</name>
    <dbReference type="NCBI Taxonomy" id="544712"/>
    <lineage>
        <taxon>Eukaryota</taxon>
        <taxon>Fungi</taxon>
        <taxon>Dikarya</taxon>
        <taxon>Ascomycota</taxon>
        <taxon>Pezizomycotina</taxon>
        <taxon>Eurotiomycetes</taxon>
        <taxon>Eurotiomycetidae</taxon>
        <taxon>Onygenales</taxon>
        <taxon>Ajellomycetaceae</taxon>
        <taxon>Histoplasma</taxon>
    </lineage>
</organism>
<dbReference type="Proteomes" id="UP000002624">
    <property type="component" value="Unassembled WGS sequence"/>
</dbReference>
<dbReference type="VEuPathDB" id="FungiDB:HCDG_07199"/>
<evidence type="ECO:0000313" key="1">
    <source>
        <dbReference type="EMBL" id="EER38330.1"/>
    </source>
</evidence>
<dbReference type="OMA" id="SCCANPT"/>
<protein>
    <submittedName>
        <fullName evidence="1">Uncharacterized protein</fullName>
    </submittedName>
</protein>
<name>C6HM83_AJECH</name>
<gene>
    <name evidence="1" type="ORF">HCDG_07199</name>
</gene>
<accession>C6HM83</accession>
<sequence length="115" mass="12287">MAEQSTSLLDSIGWLRLADKMTELSGSASCCANPTQIALIKAIQTLIQPAAATATQAQEVELLEEGTHTQIAQDIAQLSSLRRRANTLASITKAFSEAAKRNVGHVTPRTNLLDV</sequence>
<dbReference type="AlphaFoldDB" id="C6HM83"/>
<dbReference type="HOGENOM" id="CLU_2108358_0_0_1"/>
<evidence type="ECO:0000313" key="2">
    <source>
        <dbReference type="Proteomes" id="UP000002624"/>
    </source>
</evidence>